<name>A0A9D4XF76_PEA</name>
<dbReference type="EMBL" id="JAMSHJ010000004">
    <property type="protein sequence ID" value="KAI5419268.1"/>
    <property type="molecule type" value="Genomic_DNA"/>
</dbReference>
<evidence type="ECO:0000256" key="1">
    <source>
        <dbReference type="ARBA" id="ARBA00004123"/>
    </source>
</evidence>
<evidence type="ECO:0000259" key="10">
    <source>
        <dbReference type="PROSITE" id="PS51523"/>
    </source>
</evidence>
<evidence type="ECO:0000256" key="8">
    <source>
        <dbReference type="ARBA" id="ARBA00023163"/>
    </source>
</evidence>
<dbReference type="Proteomes" id="UP001058974">
    <property type="component" value="Chromosome 4"/>
</dbReference>
<accession>A0A9D4XF76</accession>
<evidence type="ECO:0000256" key="4">
    <source>
        <dbReference type="ARBA" id="ARBA00022833"/>
    </source>
</evidence>
<dbReference type="GO" id="GO:0050793">
    <property type="term" value="P:regulation of developmental process"/>
    <property type="evidence" value="ECO:0007669"/>
    <property type="project" value="TreeGrafter"/>
</dbReference>
<dbReference type="AlphaFoldDB" id="A0A9D4XF76"/>
<dbReference type="Gramene" id="Psat4g115280.1">
    <property type="protein sequence ID" value="Psat4g115280.1.cds1"/>
    <property type="gene ID" value="Psat4g115280"/>
</dbReference>
<dbReference type="SUPFAM" id="SSF46689">
    <property type="entry name" value="Homeodomain-like"/>
    <property type="match status" value="1"/>
</dbReference>
<dbReference type="GO" id="GO:0003700">
    <property type="term" value="F:DNA-binding transcription factor activity"/>
    <property type="evidence" value="ECO:0007669"/>
    <property type="project" value="TreeGrafter"/>
</dbReference>
<keyword evidence="7" id="KW-0371">Homeobox</keyword>
<dbReference type="Pfam" id="PF04770">
    <property type="entry name" value="ZF-HD_dimer"/>
    <property type="match status" value="1"/>
</dbReference>
<dbReference type="InterPro" id="IPR006456">
    <property type="entry name" value="ZF_HD_homeobox_Cys/His_dimer"/>
</dbReference>
<dbReference type="PANTHER" id="PTHR31948">
    <property type="entry name" value="ZINC-FINGER HOMEODOMAIN PROTEIN 2"/>
    <property type="match status" value="1"/>
</dbReference>
<evidence type="ECO:0000256" key="3">
    <source>
        <dbReference type="ARBA" id="ARBA00022771"/>
    </source>
</evidence>
<evidence type="ECO:0000256" key="6">
    <source>
        <dbReference type="ARBA" id="ARBA00023125"/>
    </source>
</evidence>
<keyword evidence="2" id="KW-0479">Metal-binding</keyword>
<dbReference type="GO" id="GO:0005634">
    <property type="term" value="C:nucleus"/>
    <property type="evidence" value="ECO:0007669"/>
    <property type="project" value="UniProtKB-SubCell"/>
</dbReference>
<dbReference type="Gene3D" id="1.10.10.60">
    <property type="entry name" value="Homeodomain-like"/>
    <property type="match status" value="1"/>
</dbReference>
<keyword evidence="9" id="KW-0539">Nucleus</keyword>
<evidence type="ECO:0000256" key="9">
    <source>
        <dbReference type="ARBA" id="ARBA00023242"/>
    </source>
</evidence>
<dbReference type="InterPro" id="IPR009057">
    <property type="entry name" value="Homeodomain-like_sf"/>
</dbReference>
<dbReference type="GO" id="GO:0008270">
    <property type="term" value="F:zinc ion binding"/>
    <property type="evidence" value="ECO:0007669"/>
    <property type="project" value="UniProtKB-KW"/>
</dbReference>
<comment type="subcellular location">
    <subcellularLocation>
        <location evidence="1">Nucleus</location>
    </subcellularLocation>
</comment>
<dbReference type="GO" id="GO:0000976">
    <property type="term" value="F:transcription cis-regulatory region binding"/>
    <property type="evidence" value="ECO:0007669"/>
    <property type="project" value="TreeGrafter"/>
</dbReference>
<dbReference type="OrthoDB" id="1398390at2759"/>
<keyword evidence="12" id="KW-1185">Reference proteome</keyword>
<dbReference type="PANTHER" id="PTHR31948:SF171">
    <property type="entry name" value="HOMEOBOX DOMAIN-CONTAINING PROTEIN"/>
    <property type="match status" value="1"/>
</dbReference>
<evidence type="ECO:0000313" key="12">
    <source>
        <dbReference type="Proteomes" id="UP001058974"/>
    </source>
</evidence>
<keyword evidence="5" id="KW-0805">Transcription regulation</keyword>
<keyword evidence="4" id="KW-0862">Zinc</keyword>
<protein>
    <recommendedName>
        <fullName evidence="10">ZF-HD dimerization-type domain-containing protein</fullName>
    </recommendedName>
</protein>
<evidence type="ECO:0000256" key="2">
    <source>
        <dbReference type="ARBA" id="ARBA00022723"/>
    </source>
</evidence>
<gene>
    <name evidence="11" type="ORF">KIW84_043440</name>
</gene>
<dbReference type="Gramene" id="Psat04G0344000-T1">
    <property type="protein sequence ID" value="KAI5419268.1"/>
    <property type="gene ID" value="KIW84_043440"/>
</dbReference>
<evidence type="ECO:0000256" key="7">
    <source>
        <dbReference type="ARBA" id="ARBA00023155"/>
    </source>
</evidence>
<proteinExistence type="predicted"/>
<keyword evidence="6" id="KW-0238">DNA-binding</keyword>
<organism evidence="11 12">
    <name type="scientific">Pisum sativum</name>
    <name type="common">Garden pea</name>
    <name type="synonym">Lathyrus oleraceus</name>
    <dbReference type="NCBI Taxonomy" id="3888"/>
    <lineage>
        <taxon>Eukaryota</taxon>
        <taxon>Viridiplantae</taxon>
        <taxon>Streptophyta</taxon>
        <taxon>Embryophyta</taxon>
        <taxon>Tracheophyta</taxon>
        <taxon>Spermatophyta</taxon>
        <taxon>Magnoliopsida</taxon>
        <taxon>eudicotyledons</taxon>
        <taxon>Gunneridae</taxon>
        <taxon>Pentapetalae</taxon>
        <taxon>rosids</taxon>
        <taxon>fabids</taxon>
        <taxon>Fabales</taxon>
        <taxon>Fabaceae</taxon>
        <taxon>Papilionoideae</taxon>
        <taxon>50 kb inversion clade</taxon>
        <taxon>NPAAA clade</taxon>
        <taxon>Hologalegina</taxon>
        <taxon>IRL clade</taxon>
        <taxon>Fabeae</taxon>
        <taxon>Lathyrus</taxon>
    </lineage>
</organism>
<dbReference type="NCBIfam" id="TIGR01565">
    <property type="entry name" value="homeo_ZF_HD"/>
    <property type="match status" value="1"/>
</dbReference>
<dbReference type="NCBIfam" id="TIGR01566">
    <property type="entry name" value="ZF_HD_prot_N"/>
    <property type="match status" value="1"/>
</dbReference>
<keyword evidence="3" id="KW-0863">Zinc-finger</keyword>
<keyword evidence="8" id="KW-0804">Transcription</keyword>
<reference evidence="11 12" key="1">
    <citation type="journal article" date="2022" name="Nat. Genet.">
        <title>Improved pea reference genome and pan-genome highlight genomic features and evolutionary characteristics.</title>
        <authorList>
            <person name="Yang T."/>
            <person name="Liu R."/>
            <person name="Luo Y."/>
            <person name="Hu S."/>
            <person name="Wang D."/>
            <person name="Wang C."/>
            <person name="Pandey M.K."/>
            <person name="Ge S."/>
            <person name="Xu Q."/>
            <person name="Li N."/>
            <person name="Li G."/>
            <person name="Huang Y."/>
            <person name="Saxena R.K."/>
            <person name="Ji Y."/>
            <person name="Li M."/>
            <person name="Yan X."/>
            <person name="He Y."/>
            <person name="Liu Y."/>
            <person name="Wang X."/>
            <person name="Xiang C."/>
            <person name="Varshney R.K."/>
            <person name="Ding H."/>
            <person name="Gao S."/>
            <person name="Zong X."/>
        </authorList>
    </citation>
    <scope>NUCLEOTIDE SEQUENCE [LARGE SCALE GENOMIC DNA]</scope>
    <source>
        <strain evidence="11 12">cv. Zhongwan 6</strain>
    </source>
</reference>
<evidence type="ECO:0000256" key="5">
    <source>
        <dbReference type="ARBA" id="ARBA00023015"/>
    </source>
</evidence>
<dbReference type="InterPro" id="IPR006455">
    <property type="entry name" value="Homeodomain_ZF_HD"/>
</dbReference>
<feature type="domain" description="ZF-HD dimerization-type" evidence="10">
    <location>
        <begin position="23"/>
        <end position="72"/>
    </location>
</feature>
<evidence type="ECO:0000313" key="11">
    <source>
        <dbReference type="EMBL" id="KAI5419268.1"/>
    </source>
</evidence>
<dbReference type="PROSITE" id="PS51523">
    <property type="entry name" value="ZF_HD_DIMER"/>
    <property type="match status" value="1"/>
</dbReference>
<sequence>MVIASNDDEENLMNVQSHTKTEYKECRKNHAFKIGCYAIDGCCEFLPAGTEGTVEFFKCAACGCHRNFHRKETIVVTVEQALSPLNINRFPQPTPISTVFQTSTGYVHVNGPPRGAIIYPALPSAVVHGREHLSREKIEDNVCVVESINGDGEGSSNSKKRFRTKFTHEQRKKMFDFAVKSGWKIPKKDENLVEEFCNEIGVKCQILKVWMNNNKYTLGERH</sequence>
<comment type="caution">
    <text evidence="11">The sequence shown here is derived from an EMBL/GenBank/DDBJ whole genome shotgun (WGS) entry which is preliminary data.</text>
</comment>